<dbReference type="OrthoDB" id="1495855at2"/>
<accession>A0A5P2GH21</accession>
<gene>
    <name evidence="2" type="ORF">E0W69_020320</name>
</gene>
<evidence type="ECO:0008006" key="4">
    <source>
        <dbReference type="Google" id="ProtNLM"/>
    </source>
</evidence>
<protein>
    <recommendedName>
        <fullName evidence="4">Transposase</fullName>
    </recommendedName>
</protein>
<feature type="region of interest" description="Disordered" evidence="1">
    <location>
        <begin position="42"/>
        <end position="88"/>
    </location>
</feature>
<keyword evidence="2" id="KW-0614">Plasmid</keyword>
<reference evidence="2 3" key="1">
    <citation type="submission" date="2019-09" db="EMBL/GenBank/DDBJ databases">
        <title>Complete genome sequence of Arachidicoccus sp. B3-10 isolated from apple orchard soil.</title>
        <authorList>
            <person name="Kim H.S."/>
            <person name="Han K.-I."/>
            <person name="Suh M.K."/>
            <person name="Lee K.C."/>
            <person name="Eom M.K."/>
            <person name="Kim J.-S."/>
            <person name="Kang S.W."/>
            <person name="Sin Y."/>
            <person name="Lee J.-S."/>
        </authorList>
    </citation>
    <scope>NUCLEOTIDE SEQUENCE [LARGE SCALE GENOMIC DNA]</scope>
    <source>
        <strain evidence="2 3">B3-10</strain>
        <plasmid evidence="3">pb3-10</plasmid>
    </source>
</reference>
<organism evidence="2 3">
    <name type="scientific">Rhizosphaericola mali</name>
    <dbReference type="NCBI Taxonomy" id="2545455"/>
    <lineage>
        <taxon>Bacteria</taxon>
        <taxon>Pseudomonadati</taxon>
        <taxon>Bacteroidota</taxon>
        <taxon>Chitinophagia</taxon>
        <taxon>Chitinophagales</taxon>
        <taxon>Chitinophagaceae</taxon>
        <taxon>Rhizosphaericola</taxon>
    </lineage>
</organism>
<geneLocation type="plasmid" evidence="3">
    <name>pb3-10</name>
</geneLocation>
<evidence type="ECO:0000256" key="1">
    <source>
        <dbReference type="SAM" id="MobiDB-lite"/>
    </source>
</evidence>
<dbReference type="RefSeq" id="WP_131332054.1">
    <property type="nucleotide sequence ID" value="NZ_CP044017.1"/>
</dbReference>
<evidence type="ECO:0000313" key="3">
    <source>
        <dbReference type="Proteomes" id="UP000292424"/>
    </source>
</evidence>
<evidence type="ECO:0000313" key="2">
    <source>
        <dbReference type="EMBL" id="QES91061.1"/>
    </source>
</evidence>
<sequence length="88" mass="9938">MEELICEYGISKVTIYNWRKKYGGMDVNESLAKEKNIDLQFGQNPNFNMSDQTETDSAGVQPVRDNLNSRNGKSDANHASDFLNSFSL</sequence>
<feature type="compositionally biased region" description="Polar residues" evidence="1">
    <location>
        <begin position="42"/>
        <end position="58"/>
    </location>
</feature>
<dbReference type="Proteomes" id="UP000292424">
    <property type="component" value="Plasmid pB3-10"/>
</dbReference>
<dbReference type="KEGG" id="arac:E0W69_020320"/>
<proteinExistence type="predicted"/>
<dbReference type="AlphaFoldDB" id="A0A5P2GH21"/>
<name>A0A5P2GH21_9BACT</name>
<keyword evidence="3" id="KW-1185">Reference proteome</keyword>
<dbReference type="EMBL" id="CP044017">
    <property type="protein sequence ID" value="QES91061.1"/>
    <property type="molecule type" value="Genomic_DNA"/>
</dbReference>